<accession>A0AAN9VBY2</accession>
<dbReference type="Proteomes" id="UP001378592">
    <property type="component" value="Unassembled WGS sequence"/>
</dbReference>
<evidence type="ECO:0008006" key="4">
    <source>
        <dbReference type="Google" id="ProtNLM"/>
    </source>
</evidence>
<dbReference type="Pfam" id="PF03662">
    <property type="entry name" value="Glyco_hydro_79n"/>
    <property type="match status" value="1"/>
</dbReference>
<dbReference type="EMBL" id="JAZDUA010000466">
    <property type="protein sequence ID" value="KAK7792194.1"/>
    <property type="molecule type" value="Genomic_DNA"/>
</dbReference>
<dbReference type="AlphaFoldDB" id="A0AAN9VBY2"/>
<comment type="similarity">
    <text evidence="1">Belongs to the glycosyl hydrolase 79 family.</text>
</comment>
<dbReference type="InterPro" id="IPR005199">
    <property type="entry name" value="Glyco_hydro_79"/>
</dbReference>
<evidence type="ECO:0000313" key="3">
    <source>
        <dbReference type="Proteomes" id="UP001378592"/>
    </source>
</evidence>
<proteinExistence type="inferred from homology"/>
<evidence type="ECO:0000313" key="2">
    <source>
        <dbReference type="EMBL" id="KAK7792194.1"/>
    </source>
</evidence>
<evidence type="ECO:0000256" key="1">
    <source>
        <dbReference type="ARBA" id="ARBA00009800"/>
    </source>
</evidence>
<name>A0AAN9VBY2_9ORTH</name>
<dbReference type="InterPro" id="IPR017853">
    <property type="entry name" value="GH"/>
</dbReference>
<dbReference type="FunFam" id="3.20.20.80:FF:000024">
    <property type="entry name" value="Heparanase 2"/>
    <property type="match status" value="1"/>
</dbReference>
<keyword evidence="3" id="KW-1185">Reference proteome</keyword>
<comment type="caution">
    <text evidence="2">The sequence shown here is derived from an EMBL/GenBank/DDBJ whole genome shotgun (WGS) entry which is preliminary data.</text>
</comment>
<organism evidence="2 3">
    <name type="scientific">Gryllus longicercus</name>
    <dbReference type="NCBI Taxonomy" id="2509291"/>
    <lineage>
        <taxon>Eukaryota</taxon>
        <taxon>Metazoa</taxon>
        <taxon>Ecdysozoa</taxon>
        <taxon>Arthropoda</taxon>
        <taxon>Hexapoda</taxon>
        <taxon>Insecta</taxon>
        <taxon>Pterygota</taxon>
        <taxon>Neoptera</taxon>
        <taxon>Polyneoptera</taxon>
        <taxon>Orthoptera</taxon>
        <taxon>Ensifera</taxon>
        <taxon>Gryllidea</taxon>
        <taxon>Grylloidea</taxon>
        <taxon>Gryllidae</taxon>
        <taxon>Gryllinae</taxon>
        <taxon>Gryllus</taxon>
    </lineage>
</organism>
<dbReference type="GO" id="GO:0005615">
    <property type="term" value="C:extracellular space"/>
    <property type="evidence" value="ECO:0007669"/>
    <property type="project" value="TreeGrafter"/>
</dbReference>
<sequence length="522" mass="58715">MPYFVSKFVGLFVVCYITLYLRGLKENITESPTINIDRLTAVKDVSDKFLSVALDTELIRNGQIYCIKSSSFLHKTSLLTPAFLRIGGNSADRLLFDEHGLQSNKVSISDSPKSDQNLYDECKTDTDNFTMSGSLWTSINTFSEASKLQIVFDLNVLLRNHDKWDSSNALDLLQFSSQFDHNIVWQLGNEPNSFRHKFGTYVSPTQLGIDFQELRSLLNQFSQFKNSMIIGPDVTRPHHVGEDAIHYLRDFLLSVGNTTINAVTWHQYYLNRRDATLQDFINPSTLNVLKEQILAVNEVVDKHLPGIPVWLSETGSAYGGGAPGLSNTYVAGFLWLDKLGTAARHGIDVVVRQSLYGGSYALLDTQTLEPLPDWWLSIIYKKLVGTTVLDLEQFVSSNGNLRIYAHCSSKEEMFSKGSIVTLFALNLLNFTSHFKLQSNRSLNSAHISAYILTGCKTLTSRYICLNEDPLMLKSDESLPYFKPFNLSLHSPIYMPPHSLGFWTLHGVNVEACIADKYNVVVT</sequence>
<dbReference type="GO" id="GO:0016798">
    <property type="term" value="F:hydrolase activity, acting on glycosyl bonds"/>
    <property type="evidence" value="ECO:0007669"/>
    <property type="project" value="InterPro"/>
</dbReference>
<dbReference type="Gene3D" id="3.20.20.80">
    <property type="entry name" value="Glycosidases"/>
    <property type="match status" value="1"/>
</dbReference>
<dbReference type="GO" id="GO:0016020">
    <property type="term" value="C:membrane"/>
    <property type="evidence" value="ECO:0007669"/>
    <property type="project" value="InterPro"/>
</dbReference>
<dbReference type="PANTHER" id="PTHR46145">
    <property type="entry name" value="HEPARANASE"/>
    <property type="match status" value="1"/>
</dbReference>
<reference evidence="2 3" key="1">
    <citation type="submission" date="2024-03" db="EMBL/GenBank/DDBJ databases">
        <title>The genome assembly and annotation of the cricket Gryllus longicercus Weissman &amp; Gray.</title>
        <authorList>
            <person name="Szrajer S."/>
            <person name="Gray D."/>
            <person name="Ylla G."/>
        </authorList>
    </citation>
    <scope>NUCLEOTIDE SEQUENCE [LARGE SCALE GENOMIC DNA]</scope>
    <source>
        <strain evidence="2">DAG 2021-001</strain>
        <tissue evidence="2">Whole body minus gut</tissue>
    </source>
</reference>
<dbReference type="GO" id="GO:0031012">
    <property type="term" value="C:extracellular matrix"/>
    <property type="evidence" value="ECO:0007669"/>
    <property type="project" value="TreeGrafter"/>
</dbReference>
<dbReference type="SUPFAM" id="SSF51445">
    <property type="entry name" value="(Trans)glycosidases"/>
    <property type="match status" value="1"/>
</dbReference>
<dbReference type="PANTHER" id="PTHR46145:SF4">
    <property type="entry name" value="HEPARANASE"/>
    <property type="match status" value="1"/>
</dbReference>
<gene>
    <name evidence="2" type="ORF">R5R35_005148</name>
</gene>
<protein>
    <recommendedName>
        <fullName evidence="4">Heparanase</fullName>
    </recommendedName>
</protein>